<sequence length="40" mass="4697">MAWKENRDKKVFYPIFLVVLSYYDGWKGRIFAVGINDTGV</sequence>
<evidence type="ECO:0000313" key="2">
    <source>
        <dbReference type="Proteomes" id="UP000003598"/>
    </source>
</evidence>
<keyword evidence="2" id="KW-1185">Reference proteome</keyword>
<dbReference type="AlphaFoldDB" id="G5SQ90"/>
<organism evidence="1 2">
    <name type="scientific">Paraprevotella clara YIT 11840</name>
    <dbReference type="NCBI Taxonomy" id="762968"/>
    <lineage>
        <taxon>Bacteria</taxon>
        <taxon>Pseudomonadati</taxon>
        <taxon>Bacteroidota</taxon>
        <taxon>Bacteroidia</taxon>
        <taxon>Bacteroidales</taxon>
        <taxon>Prevotellaceae</taxon>
        <taxon>Paraprevotella</taxon>
    </lineage>
</organism>
<evidence type="ECO:0000313" key="1">
    <source>
        <dbReference type="EMBL" id="EHH00293.1"/>
    </source>
</evidence>
<dbReference type="HOGENOM" id="CLU_3293627_0_0_10"/>
<accession>G5SQ90</accession>
<dbReference type="Proteomes" id="UP000003598">
    <property type="component" value="Unassembled WGS sequence"/>
</dbReference>
<dbReference type="STRING" id="762968.HMPREF9441_01527"/>
<dbReference type="EMBL" id="AFFY01000022">
    <property type="protein sequence ID" value="EHH00293.1"/>
    <property type="molecule type" value="Genomic_DNA"/>
</dbReference>
<comment type="caution">
    <text evidence="1">The sequence shown here is derived from an EMBL/GenBank/DDBJ whole genome shotgun (WGS) entry which is preliminary data.</text>
</comment>
<name>G5SQ90_9BACT</name>
<gene>
    <name evidence="1" type="ORF">HMPREF9441_01527</name>
</gene>
<reference evidence="1 2" key="1">
    <citation type="submission" date="2011-03" db="EMBL/GenBank/DDBJ databases">
        <authorList>
            <person name="Weinstock G."/>
            <person name="Sodergren E."/>
            <person name="Clifton S."/>
            <person name="Fulton L."/>
            <person name="Fulton B."/>
            <person name="Courtney L."/>
            <person name="Fronick C."/>
            <person name="Harrison M."/>
            <person name="Strong C."/>
            <person name="Farmer C."/>
            <person name="Delahaunty K."/>
            <person name="Markovic C."/>
            <person name="Hall O."/>
            <person name="Minx P."/>
            <person name="Tomlinson C."/>
            <person name="Mitreva M."/>
            <person name="Hou S."/>
            <person name="Chen J."/>
            <person name="Wollam A."/>
            <person name="Pepin K.H."/>
            <person name="Johnson M."/>
            <person name="Bhonagiri V."/>
            <person name="Zhang X."/>
            <person name="Suruliraj S."/>
            <person name="Warren W."/>
            <person name="Chinwalla A."/>
            <person name="Mardis E.R."/>
            <person name="Wilson R.K."/>
        </authorList>
    </citation>
    <scope>NUCLEOTIDE SEQUENCE [LARGE SCALE GENOMIC DNA]</scope>
    <source>
        <strain evidence="1 2">YIT 11840</strain>
    </source>
</reference>
<proteinExistence type="predicted"/>
<protein>
    <submittedName>
        <fullName evidence="1">Uncharacterized protein</fullName>
    </submittedName>
</protein>